<dbReference type="PANTHER" id="PTHR48104">
    <property type="entry name" value="METACASPASE-4"/>
    <property type="match status" value="1"/>
</dbReference>
<accession>A0ABN9XWD1</accession>
<evidence type="ECO:0000256" key="1">
    <source>
        <dbReference type="ARBA" id="ARBA00009005"/>
    </source>
</evidence>
<name>A0ABN9XWD1_9DINO</name>
<evidence type="ECO:0000259" key="2">
    <source>
        <dbReference type="Pfam" id="PF00656"/>
    </source>
</evidence>
<keyword evidence="4" id="KW-1185">Reference proteome</keyword>
<dbReference type="InterPro" id="IPR050452">
    <property type="entry name" value="Metacaspase"/>
</dbReference>
<reference evidence="3" key="1">
    <citation type="submission" date="2023-10" db="EMBL/GenBank/DDBJ databases">
        <authorList>
            <person name="Chen Y."/>
            <person name="Shah S."/>
            <person name="Dougan E. K."/>
            <person name="Thang M."/>
            <person name="Chan C."/>
        </authorList>
    </citation>
    <scope>NUCLEOTIDE SEQUENCE [LARGE SCALE GENOMIC DNA]</scope>
</reference>
<sequence length="431" mass="45055">MIDAEPAACCNGCGFAAYGTHPHCCTRCRGPDGPHAKDCPQKNKRLRPACANGCGRPAFGKFKTCCSHCKGPGTSHARDCEDKCRQAAAAGAAPPAAPAAPHPAAPAALHPATASPTVPAQLKGQCGTCKRPLLVSVPPGTRPGVYLTTHCSGCGTANMLAVPGAGAAAAGGYPAPSSAPAPALPTGSVSGTLQCSCGRCGHAFSVRAPAAKPGSKIGARCPKCDSAVEVRVPGISAPGGTIAHSGRKRALLVGINYFGTRAELKGCINDVRAIADLLQKTLGWDSANIRTLTDDDRNQMPTRERVEQELKWLVQGAGPGDALFFHFSGHGAQQEDPNGFEEDGMNETILPVDFQKAGMLTDDRISDIIVKPLPEGARLTAIMDCCHSGTGLDLPFSYERPGGRELWKEETRGNQPFLPRSRRSAVQWVRR</sequence>
<feature type="domain" description="Peptidase C14 caspase" evidence="2">
    <location>
        <begin position="247"/>
        <end position="400"/>
    </location>
</feature>
<dbReference type="Pfam" id="PF00656">
    <property type="entry name" value="Peptidase_C14"/>
    <property type="match status" value="1"/>
</dbReference>
<protein>
    <recommendedName>
        <fullName evidence="2">Peptidase C14 caspase domain-containing protein</fullName>
    </recommendedName>
</protein>
<organism evidence="3 4">
    <name type="scientific">Prorocentrum cordatum</name>
    <dbReference type="NCBI Taxonomy" id="2364126"/>
    <lineage>
        <taxon>Eukaryota</taxon>
        <taxon>Sar</taxon>
        <taxon>Alveolata</taxon>
        <taxon>Dinophyceae</taxon>
        <taxon>Prorocentrales</taxon>
        <taxon>Prorocentraceae</taxon>
        <taxon>Prorocentrum</taxon>
    </lineage>
</organism>
<comment type="similarity">
    <text evidence="1">Belongs to the peptidase C14B family.</text>
</comment>
<dbReference type="SUPFAM" id="SSF52129">
    <property type="entry name" value="Caspase-like"/>
    <property type="match status" value="1"/>
</dbReference>
<dbReference type="Gene3D" id="3.40.50.12660">
    <property type="match status" value="1"/>
</dbReference>
<proteinExistence type="inferred from homology"/>
<evidence type="ECO:0000313" key="3">
    <source>
        <dbReference type="EMBL" id="CAK0903734.1"/>
    </source>
</evidence>
<dbReference type="Proteomes" id="UP001189429">
    <property type="component" value="Unassembled WGS sequence"/>
</dbReference>
<dbReference type="InterPro" id="IPR011600">
    <property type="entry name" value="Pept_C14_caspase"/>
</dbReference>
<dbReference type="InterPro" id="IPR029030">
    <property type="entry name" value="Caspase-like_dom_sf"/>
</dbReference>
<gene>
    <name evidence="3" type="ORF">PCOR1329_LOCUS79954</name>
</gene>
<comment type="caution">
    <text evidence="3">The sequence shown here is derived from an EMBL/GenBank/DDBJ whole genome shotgun (WGS) entry which is preliminary data.</text>
</comment>
<evidence type="ECO:0000313" key="4">
    <source>
        <dbReference type="Proteomes" id="UP001189429"/>
    </source>
</evidence>
<dbReference type="EMBL" id="CAUYUJ010021281">
    <property type="protein sequence ID" value="CAK0903734.1"/>
    <property type="molecule type" value="Genomic_DNA"/>
</dbReference>
<dbReference type="PANTHER" id="PTHR48104:SF30">
    <property type="entry name" value="METACASPASE-1"/>
    <property type="match status" value="1"/>
</dbReference>